<dbReference type="InterPro" id="IPR006311">
    <property type="entry name" value="TAT_signal"/>
</dbReference>
<protein>
    <submittedName>
        <fullName evidence="1">Uncharacterized protein</fullName>
    </submittedName>
</protein>
<dbReference type="PROSITE" id="PS51318">
    <property type="entry name" value="TAT"/>
    <property type="match status" value="1"/>
</dbReference>
<reference evidence="2" key="1">
    <citation type="submission" date="2017-11" db="EMBL/GenBank/DDBJ databases">
        <title>Phenotypic and genomic properties of facultatively anaerobic sulfur-reducing natronoarchaea from hypersaline soda lakes.</title>
        <authorList>
            <person name="Sorokin D.Y."/>
            <person name="Kublanov I.V."/>
            <person name="Roman P."/>
            <person name="Sinninghe Damste J.S."/>
            <person name="Golyshin P.N."/>
            <person name="Rojo D."/>
            <person name="Ciordia S."/>
            <person name="Mena M.D.C."/>
            <person name="Ferrer M."/>
            <person name="Messina E."/>
            <person name="Smedile F."/>
            <person name="La Spada G."/>
            <person name="La Cono V."/>
            <person name="Yakimov M.M."/>
        </authorList>
    </citation>
    <scope>NUCLEOTIDE SEQUENCE [LARGE SCALE GENOMIC DNA]</scope>
    <source>
        <strain evidence="2">AArc-Sl</strain>
    </source>
</reference>
<dbReference type="RefSeq" id="WP_119815131.1">
    <property type="nucleotide sequence ID" value="NZ_CP025066.1"/>
</dbReference>
<organism evidence="1 2">
    <name type="scientific">Halalkaliarchaeum desulfuricum</name>
    <dbReference type="NCBI Taxonomy" id="2055893"/>
    <lineage>
        <taxon>Archaea</taxon>
        <taxon>Methanobacteriati</taxon>
        <taxon>Methanobacteriota</taxon>
        <taxon>Stenosarchaea group</taxon>
        <taxon>Halobacteria</taxon>
        <taxon>Halobacteriales</taxon>
        <taxon>Haloferacaceae</taxon>
        <taxon>Halalkaliarchaeum</taxon>
    </lineage>
</organism>
<dbReference type="EMBL" id="CP025066">
    <property type="protein sequence ID" value="AUX08350.1"/>
    <property type="molecule type" value="Genomic_DNA"/>
</dbReference>
<dbReference type="AlphaFoldDB" id="A0A343TGX8"/>
<dbReference type="OrthoDB" id="167544at2157"/>
<dbReference type="Proteomes" id="UP000263012">
    <property type="component" value="Chromosome"/>
</dbReference>
<name>A0A343TGX8_9EURY</name>
<proteinExistence type="predicted"/>
<accession>A0A343TGX8</accession>
<gene>
    <name evidence="1" type="ORF">AArcSl_0701</name>
</gene>
<dbReference type="GeneID" id="37877045"/>
<sequence>MKPSRRQFLVAGAGAGVTILTGCIAEAPEDNGDENDGTPEDLPGPVTDYTVVSVTREYAGDWWREPDDGPGIAVVLTDPDEVRAVVETDEEVEQFIDETDFAADAVYYLEGVGPNACYSRLDVEELVVIVNGDYTLQATVRARDVSDDDEDCPQVHSFPSVLLRVESEVTIDDATFRMVDGWENEDSVSPMDIGTFAQE</sequence>
<dbReference type="PROSITE" id="PS51257">
    <property type="entry name" value="PROKAR_LIPOPROTEIN"/>
    <property type="match status" value="1"/>
</dbReference>
<keyword evidence="2" id="KW-1185">Reference proteome</keyword>
<evidence type="ECO:0000313" key="1">
    <source>
        <dbReference type="EMBL" id="AUX08350.1"/>
    </source>
</evidence>
<dbReference type="KEGG" id="hdf:AArcSl_0701"/>
<evidence type="ECO:0000313" key="2">
    <source>
        <dbReference type="Proteomes" id="UP000263012"/>
    </source>
</evidence>